<proteinExistence type="predicted"/>
<keyword evidence="1" id="KW-0472">Membrane</keyword>
<accession>B9SXY1</accession>
<keyword evidence="1" id="KW-1133">Transmembrane helix</keyword>
<gene>
    <name evidence="2" type="ORF">RCOM_1207340</name>
</gene>
<evidence type="ECO:0000313" key="2">
    <source>
        <dbReference type="EMBL" id="EEF31534.1"/>
    </source>
</evidence>
<organism evidence="2 3">
    <name type="scientific">Ricinus communis</name>
    <name type="common">Castor bean</name>
    <dbReference type="NCBI Taxonomy" id="3988"/>
    <lineage>
        <taxon>Eukaryota</taxon>
        <taxon>Viridiplantae</taxon>
        <taxon>Streptophyta</taxon>
        <taxon>Embryophyta</taxon>
        <taxon>Tracheophyta</taxon>
        <taxon>Spermatophyta</taxon>
        <taxon>Magnoliopsida</taxon>
        <taxon>eudicotyledons</taxon>
        <taxon>Gunneridae</taxon>
        <taxon>Pentapetalae</taxon>
        <taxon>rosids</taxon>
        <taxon>fabids</taxon>
        <taxon>Malpighiales</taxon>
        <taxon>Euphorbiaceae</taxon>
        <taxon>Acalyphoideae</taxon>
        <taxon>Acalypheae</taxon>
        <taxon>Ricinus</taxon>
    </lineage>
</organism>
<dbReference type="InParanoid" id="B9SXY1"/>
<dbReference type="GO" id="GO:0005634">
    <property type="term" value="C:nucleus"/>
    <property type="evidence" value="ECO:0000318"/>
    <property type="project" value="GO_Central"/>
</dbReference>
<dbReference type="PANTHER" id="PTHR48473">
    <property type="entry name" value="TIR DOMAIN-CONTAINING PROTEIN"/>
    <property type="match status" value="1"/>
</dbReference>
<dbReference type="GO" id="GO:0007165">
    <property type="term" value="P:signal transduction"/>
    <property type="evidence" value="ECO:0000318"/>
    <property type="project" value="GO_Central"/>
</dbReference>
<dbReference type="eggNOG" id="ENOG502SS1V">
    <property type="taxonomic scope" value="Eukaryota"/>
</dbReference>
<keyword evidence="1" id="KW-0812">Transmembrane</keyword>
<dbReference type="AlphaFoldDB" id="B9SXY1"/>
<protein>
    <submittedName>
        <fullName evidence="2">Uncharacterized protein</fullName>
    </submittedName>
</protein>
<feature type="transmembrane region" description="Helical" evidence="1">
    <location>
        <begin position="135"/>
        <end position="153"/>
    </location>
</feature>
<dbReference type="PANTHER" id="PTHR48473:SF1">
    <property type="entry name" value="TIR DOMAIN-CONTAINING PROTEIN"/>
    <property type="match status" value="1"/>
</dbReference>
<sequence length="290" mass="32620">MAEGGIPNNPSSSHMRRLTTLDVAYRKLQLLPGRLSRLQSLPSPRSSIQSSPEFESIALSLLEIPSSTRSSSSIPPLSTNLSLRMDGSTQENWNEVRSNVASRSHISPETTVFYSCDGGEISSEVFRRGSSNHKVLEWIFALANFIIELSSIVFDQLSSQHNSLFLPMCMGMSFLSLIICVFELVYKVRQERVIWIWRDTIPRFYYPSETGVPFGSCTQLFGLICAFGQCIVATTSYCLFIKNGKNPIRISIWAAIFAFCQLCSKLFREFRQEDVHRQDVSSVELTSSGQ</sequence>
<feature type="transmembrane region" description="Helical" evidence="1">
    <location>
        <begin position="165"/>
        <end position="186"/>
    </location>
</feature>
<name>B9SXY1_RICCO</name>
<dbReference type="EMBL" id="EQ974236">
    <property type="protein sequence ID" value="EEF31534.1"/>
    <property type="molecule type" value="Genomic_DNA"/>
</dbReference>
<evidence type="ECO:0000313" key="3">
    <source>
        <dbReference type="Proteomes" id="UP000008311"/>
    </source>
</evidence>
<dbReference type="Proteomes" id="UP000008311">
    <property type="component" value="Unassembled WGS sequence"/>
</dbReference>
<keyword evidence="3" id="KW-1185">Reference proteome</keyword>
<reference evidence="3" key="1">
    <citation type="journal article" date="2010" name="Nat. Biotechnol.">
        <title>Draft genome sequence of the oilseed species Ricinus communis.</title>
        <authorList>
            <person name="Chan A.P."/>
            <person name="Crabtree J."/>
            <person name="Zhao Q."/>
            <person name="Lorenzi H."/>
            <person name="Orvis J."/>
            <person name="Puiu D."/>
            <person name="Melake-Berhan A."/>
            <person name="Jones K.M."/>
            <person name="Redman J."/>
            <person name="Chen G."/>
            <person name="Cahoon E.B."/>
            <person name="Gedil M."/>
            <person name="Stanke M."/>
            <person name="Haas B.J."/>
            <person name="Wortman J.R."/>
            <person name="Fraser-Liggett C.M."/>
            <person name="Ravel J."/>
            <person name="Rabinowicz P.D."/>
        </authorList>
    </citation>
    <scope>NUCLEOTIDE SEQUENCE [LARGE SCALE GENOMIC DNA]</scope>
    <source>
        <strain evidence="3">cv. Hale</strain>
    </source>
</reference>
<evidence type="ECO:0000256" key="1">
    <source>
        <dbReference type="SAM" id="Phobius"/>
    </source>
</evidence>